<feature type="compositionally biased region" description="Basic and acidic residues" evidence="1">
    <location>
        <begin position="265"/>
        <end position="279"/>
    </location>
</feature>
<dbReference type="AlphaFoldDB" id="A0A8T2NND1"/>
<keyword evidence="2" id="KW-0472">Membrane</keyword>
<protein>
    <submittedName>
        <fullName evidence="3">Uncharacterized protein</fullName>
    </submittedName>
</protein>
<feature type="region of interest" description="Disordered" evidence="1">
    <location>
        <begin position="63"/>
        <end position="85"/>
    </location>
</feature>
<dbReference type="OrthoDB" id="9448427at2759"/>
<dbReference type="Proteomes" id="UP000824540">
    <property type="component" value="Unassembled WGS sequence"/>
</dbReference>
<reference evidence="3" key="1">
    <citation type="thesis" date="2021" institute="BYU ScholarsArchive" country="Provo, UT, USA">
        <title>Applications of and Algorithms for Genome Assembly and Genomic Analyses with an Emphasis on Marine Teleosts.</title>
        <authorList>
            <person name="Pickett B.D."/>
        </authorList>
    </citation>
    <scope>NUCLEOTIDE SEQUENCE</scope>
    <source>
        <strain evidence="3">HI-2016</strain>
    </source>
</reference>
<comment type="caution">
    <text evidence="3">The sequence shown here is derived from an EMBL/GenBank/DDBJ whole genome shotgun (WGS) entry which is preliminary data.</text>
</comment>
<feature type="region of interest" description="Disordered" evidence="1">
    <location>
        <begin position="203"/>
        <end position="237"/>
    </location>
</feature>
<keyword evidence="4" id="KW-1185">Reference proteome</keyword>
<feature type="region of interest" description="Disordered" evidence="1">
    <location>
        <begin position="255"/>
        <end position="302"/>
    </location>
</feature>
<evidence type="ECO:0000313" key="4">
    <source>
        <dbReference type="Proteomes" id="UP000824540"/>
    </source>
</evidence>
<feature type="transmembrane region" description="Helical" evidence="2">
    <location>
        <begin position="173"/>
        <end position="194"/>
    </location>
</feature>
<evidence type="ECO:0000256" key="2">
    <source>
        <dbReference type="SAM" id="Phobius"/>
    </source>
</evidence>
<name>A0A8T2NND1_9TELE</name>
<proteinExistence type="predicted"/>
<dbReference type="EMBL" id="JAFBMS010000042">
    <property type="protein sequence ID" value="KAG9340581.1"/>
    <property type="molecule type" value="Genomic_DNA"/>
</dbReference>
<evidence type="ECO:0000313" key="3">
    <source>
        <dbReference type="EMBL" id="KAG9340581.1"/>
    </source>
</evidence>
<keyword evidence="2" id="KW-1133">Transmembrane helix</keyword>
<accession>A0A8T2NND1</accession>
<evidence type="ECO:0000256" key="1">
    <source>
        <dbReference type="SAM" id="MobiDB-lite"/>
    </source>
</evidence>
<sequence length="310" mass="32637">METEEVAGLGCCCHVPASACLTHKSHTGLSAVSSNSTPQDSHQRCPLSLSILNPRNLCDPPGLNPRNLCDPPGPTTPTQPLPSPKAMQGNQICPHLCCMLLLGLWPLGVASQDVIENTENTTTVVTKLPKTVKSSTSSIVPAPTHTLIPAFSSTSHVSKDCLTWEEWERWEKFVLMGGAALVSGLLVITVALSCQVRHLKRQARASRTPRTNVDLVSGMGYPSTSRGGSKAGSREVVGSGVPEAGVRMEEVKHAGIEDGASGEVETAREGREQDTDGKAEGSGNGVMAASQSEDSPTEAAKEEVEVLVVV</sequence>
<keyword evidence="2" id="KW-0812">Transmembrane</keyword>
<feature type="compositionally biased region" description="Pro residues" evidence="1">
    <location>
        <begin position="71"/>
        <end position="83"/>
    </location>
</feature>
<organism evidence="3 4">
    <name type="scientific">Albula glossodonta</name>
    <name type="common">roundjaw bonefish</name>
    <dbReference type="NCBI Taxonomy" id="121402"/>
    <lineage>
        <taxon>Eukaryota</taxon>
        <taxon>Metazoa</taxon>
        <taxon>Chordata</taxon>
        <taxon>Craniata</taxon>
        <taxon>Vertebrata</taxon>
        <taxon>Euteleostomi</taxon>
        <taxon>Actinopterygii</taxon>
        <taxon>Neopterygii</taxon>
        <taxon>Teleostei</taxon>
        <taxon>Albuliformes</taxon>
        <taxon>Albulidae</taxon>
        <taxon>Albula</taxon>
    </lineage>
</organism>
<gene>
    <name evidence="3" type="ORF">JZ751_021403</name>
</gene>